<dbReference type="GO" id="GO:0005789">
    <property type="term" value="C:endoplasmic reticulum membrane"/>
    <property type="evidence" value="ECO:0007669"/>
    <property type="project" value="UniProtKB-SubCell"/>
</dbReference>
<dbReference type="GeneID" id="19943378"/>
<keyword evidence="8" id="KW-0443">Lipid metabolism</keyword>
<keyword evidence="5 11" id="KW-0812">Transmembrane</keyword>
<evidence type="ECO:0000313" key="12">
    <source>
        <dbReference type="EMBL" id="EQC39991.1"/>
    </source>
</evidence>
<dbReference type="Pfam" id="PF03982">
    <property type="entry name" value="DAGAT"/>
    <property type="match status" value="1"/>
</dbReference>
<keyword evidence="4" id="KW-0808">Transferase</keyword>
<feature type="transmembrane region" description="Helical" evidence="11">
    <location>
        <begin position="369"/>
        <end position="389"/>
    </location>
</feature>
<keyword evidence="13" id="KW-1185">Reference proteome</keyword>
<dbReference type="GO" id="GO:0008374">
    <property type="term" value="F:O-acyltransferase activity"/>
    <property type="evidence" value="ECO:0007669"/>
    <property type="project" value="InterPro"/>
</dbReference>
<evidence type="ECO:0008006" key="14">
    <source>
        <dbReference type="Google" id="ProtNLM"/>
    </source>
</evidence>
<feature type="transmembrane region" description="Helical" evidence="11">
    <location>
        <begin position="89"/>
        <end position="109"/>
    </location>
</feature>
<evidence type="ECO:0000256" key="9">
    <source>
        <dbReference type="ARBA" id="ARBA00023136"/>
    </source>
</evidence>
<feature type="transmembrane region" description="Helical" evidence="11">
    <location>
        <begin position="152"/>
        <end position="171"/>
    </location>
</feature>
<feature type="transmembrane region" description="Helical" evidence="11">
    <location>
        <begin position="257"/>
        <end position="281"/>
    </location>
</feature>
<evidence type="ECO:0000256" key="2">
    <source>
        <dbReference type="ARBA" id="ARBA00005420"/>
    </source>
</evidence>
<keyword evidence="10" id="KW-0012">Acyltransferase</keyword>
<feature type="transmembrane region" description="Helical" evidence="11">
    <location>
        <begin position="395"/>
        <end position="416"/>
    </location>
</feature>
<keyword evidence="7 11" id="KW-1133">Transmembrane helix</keyword>
<comment type="similarity">
    <text evidence="2">Belongs to the diacylglycerol acyltransferase family.</text>
</comment>
<dbReference type="EMBL" id="JH767137">
    <property type="protein sequence ID" value="EQC39991.1"/>
    <property type="molecule type" value="Genomic_DNA"/>
</dbReference>
<feature type="transmembrane region" description="Helical" evidence="11">
    <location>
        <begin position="328"/>
        <end position="348"/>
    </location>
</feature>
<evidence type="ECO:0000256" key="4">
    <source>
        <dbReference type="ARBA" id="ARBA00022679"/>
    </source>
</evidence>
<evidence type="ECO:0000256" key="1">
    <source>
        <dbReference type="ARBA" id="ARBA00004477"/>
    </source>
</evidence>
<evidence type="ECO:0000256" key="3">
    <source>
        <dbReference type="ARBA" id="ARBA00022516"/>
    </source>
</evidence>
<dbReference type="OrthoDB" id="264532at2759"/>
<proteinExistence type="inferred from homology"/>
<evidence type="ECO:0000256" key="5">
    <source>
        <dbReference type="ARBA" id="ARBA00022692"/>
    </source>
</evidence>
<dbReference type="eggNOG" id="KOG0831">
    <property type="taxonomic scope" value="Eukaryota"/>
</dbReference>
<feature type="transmembrane region" description="Helical" evidence="11">
    <location>
        <begin position="115"/>
        <end position="140"/>
    </location>
</feature>
<feature type="transmembrane region" description="Helical" evidence="11">
    <location>
        <begin position="21"/>
        <end position="41"/>
    </location>
</feature>
<evidence type="ECO:0000256" key="7">
    <source>
        <dbReference type="ARBA" id="ARBA00022989"/>
    </source>
</evidence>
<feature type="transmembrane region" description="Helical" evidence="11">
    <location>
        <begin position="226"/>
        <end position="251"/>
    </location>
</feature>
<organism evidence="12 13">
    <name type="scientific">Saprolegnia diclina (strain VS20)</name>
    <dbReference type="NCBI Taxonomy" id="1156394"/>
    <lineage>
        <taxon>Eukaryota</taxon>
        <taxon>Sar</taxon>
        <taxon>Stramenopiles</taxon>
        <taxon>Oomycota</taxon>
        <taxon>Saprolegniomycetes</taxon>
        <taxon>Saprolegniales</taxon>
        <taxon>Saprolegniaceae</taxon>
        <taxon>Saprolegnia</taxon>
    </lineage>
</organism>
<dbReference type="OMA" id="YFPYGRA"/>
<feature type="transmembrane region" description="Helical" evidence="11">
    <location>
        <begin position="293"/>
        <end position="316"/>
    </location>
</feature>
<feature type="transmembrane region" description="Helical" evidence="11">
    <location>
        <begin position="183"/>
        <end position="205"/>
    </location>
</feature>
<accession>T0QZ83</accession>
<keyword evidence="9 11" id="KW-0472">Membrane</keyword>
<dbReference type="VEuPathDB" id="FungiDB:SDRG_02651"/>
<sequence length="681" mass="74894">MKSELQEPSSLMGWRRAALTLVVADFTAFLLRIALEVYHYAVMTLVHPWLLDAATFVLFFAVPVTHILQLSVHARIKDDQLVDGAFRGYHVASWVIYALALVGSMAASLELRTPIVFSSLSVTCLCFIAEMFMVSSILVLEKAQNGAAPLFVHHYIHLLAVVGACILAMIADASIGSLSSDASLGSLLLCVAAVTSTYGLGGIIAKDTPGWRFFQPFRGGGRFVRLQFMAWTTFSISLLLQTLFLLSFLVIELEVVVGLMSYAAASALFSQLSMMVSLHMYQSPDVPAPVTPCSLDLAVTTLLCNLTLFGYLPFTIPFLYSDLSWSTAAVYSAAYIVGTTIMAIAMPSMTAYYDHVTRKDASAKYHPKVWLCPLFFYSLPLASVMYHYVHALPALTSTIVMGVAWYLYYIGTMVGMPAQTGCRFRRSFIATGNPVMEAVARYFSATVLASGPLDPSATYVFGFHPHGITPLTVMWLQFSSSWRALYPNVFACPLSASVVHYIPLLRDAIQLFGAREVSRRTFAASLASQQSVMVVPGGQAEMLQSHSGIRQVRVYTGHRGFLRLALEHGTPLVPVLSFQEGEVLDNVQYPALQQWSVKKFAVPCPFFPYGRFYLPIPRRVPMTVAVGAPIPVTKCAAPTTDDVHRLHEVYFTALRTLFNTHKAAAGCDDFELVYIEPAKDV</sequence>
<evidence type="ECO:0000256" key="11">
    <source>
        <dbReference type="SAM" id="Phobius"/>
    </source>
</evidence>
<dbReference type="Proteomes" id="UP000030762">
    <property type="component" value="Unassembled WGS sequence"/>
</dbReference>
<dbReference type="CDD" id="cd07987">
    <property type="entry name" value="LPLAT_MGAT-like"/>
    <property type="match status" value="1"/>
</dbReference>
<comment type="subcellular location">
    <subcellularLocation>
        <location evidence="1">Endoplasmic reticulum membrane</location>
        <topology evidence="1">Multi-pass membrane protein</topology>
    </subcellularLocation>
</comment>
<name>T0QZ83_SAPDV</name>
<dbReference type="InterPro" id="IPR007130">
    <property type="entry name" value="DAGAT"/>
</dbReference>
<evidence type="ECO:0000256" key="8">
    <source>
        <dbReference type="ARBA" id="ARBA00023098"/>
    </source>
</evidence>
<feature type="transmembrane region" description="Helical" evidence="11">
    <location>
        <begin position="47"/>
        <end position="68"/>
    </location>
</feature>
<dbReference type="InParanoid" id="T0QZ83"/>
<keyword evidence="6" id="KW-0256">Endoplasmic reticulum</keyword>
<dbReference type="GO" id="GO:0006629">
    <property type="term" value="P:lipid metabolic process"/>
    <property type="evidence" value="ECO:0007669"/>
    <property type="project" value="UniProtKB-KW"/>
</dbReference>
<gene>
    <name evidence="12" type="ORF">SDRG_02651</name>
</gene>
<dbReference type="AlphaFoldDB" id="T0QZ83"/>
<evidence type="ECO:0000256" key="10">
    <source>
        <dbReference type="ARBA" id="ARBA00023315"/>
    </source>
</evidence>
<dbReference type="RefSeq" id="XP_008606465.1">
    <property type="nucleotide sequence ID" value="XM_008608243.1"/>
</dbReference>
<evidence type="ECO:0000256" key="6">
    <source>
        <dbReference type="ARBA" id="ARBA00022824"/>
    </source>
</evidence>
<keyword evidence="3" id="KW-0444">Lipid biosynthesis</keyword>
<reference evidence="12 13" key="1">
    <citation type="submission" date="2012-04" db="EMBL/GenBank/DDBJ databases">
        <title>The Genome Sequence of Saprolegnia declina VS20.</title>
        <authorList>
            <consortium name="The Broad Institute Genome Sequencing Platform"/>
            <person name="Russ C."/>
            <person name="Nusbaum C."/>
            <person name="Tyler B."/>
            <person name="van West P."/>
            <person name="Dieguez-Uribeondo J."/>
            <person name="de Bruijn I."/>
            <person name="Tripathy S."/>
            <person name="Jiang R."/>
            <person name="Young S.K."/>
            <person name="Zeng Q."/>
            <person name="Gargeya S."/>
            <person name="Fitzgerald M."/>
            <person name="Haas B."/>
            <person name="Abouelleil A."/>
            <person name="Alvarado L."/>
            <person name="Arachchi H.M."/>
            <person name="Berlin A."/>
            <person name="Chapman S.B."/>
            <person name="Goldberg J."/>
            <person name="Griggs A."/>
            <person name="Gujja S."/>
            <person name="Hansen M."/>
            <person name="Howarth C."/>
            <person name="Imamovic A."/>
            <person name="Larimer J."/>
            <person name="McCowen C."/>
            <person name="Montmayeur A."/>
            <person name="Murphy C."/>
            <person name="Neiman D."/>
            <person name="Pearson M."/>
            <person name="Priest M."/>
            <person name="Roberts A."/>
            <person name="Saif S."/>
            <person name="Shea T."/>
            <person name="Sisk P."/>
            <person name="Sykes S."/>
            <person name="Wortman J."/>
            <person name="Nusbaum C."/>
            <person name="Birren B."/>
        </authorList>
    </citation>
    <scope>NUCLEOTIDE SEQUENCE [LARGE SCALE GENOMIC DNA]</scope>
    <source>
        <strain evidence="12 13">VS20</strain>
    </source>
</reference>
<evidence type="ECO:0000313" key="13">
    <source>
        <dbReference type="Proteomes" id="UP000030762"/>
    </source>
</evidence>
<dbReference type="STRING" id="1156394.T0QZ83"/>
<dbReference type="PANTHER" id="PTHR12317">
    <property type="entry name" value="DIACYLGLYCEROL O-ACYLTRANSFERASE"/>
    <property type="match status" value="1"/>
</dbReference>
<protein>
    <recommendedName>
        <fullName evidence="14">Diacylglycerol O-acyltransferase</fullName>
    </recommendedName>
</protein>
<dbReference type="PANTHER" id="PTHR12317:SF34">
    <property type="entry name" value="ACYLTRANSFERASE"/>
    <property type="match status" value="1"/>
</dbReference>